<comment type="function">
    <text evidence="17">E3 RING-finger protein, member of the UBC2/RAD6 epistasis group. Associates to the E2 ubiquitin conjugating enzyme UBC2/RAD6 to form the UBC2-RAD18 ubiquitin ligase complex involved in postreplicative repair (PRR) of damaged DNA.</text>
</comment>
<evidence type="ECO:0000256" key="3">
    <source>
        <dbReference type="ARBA" id="ARBA00004906"/>
    </source>
</evidence>
<keyword evidence="9 17" id="KW-0227">DNA damage</keyword>
<protein>
    <recommendedName>
        <fullName evidence="6 17">Postreplication repair E3 ubiquitin-protein ligase RAD18</fullName>
        <ecNumber evidence="5 17">2.3.2.27</ecNumber>
    </recommendedName>
    <alternativeName>
        <fullName evidence="17">RING-type E3 ubiquitin transferase RAD18</fullName>
    </alternativeName>
</protein>
<evidence type="ECO:0000256" key="11">
    <source>
        <dbReference type="ARBA" id="ARBA00022786"/>
    </source>
</evidence>
<dbReference type="PROSITE" id="PS50089">
    <property type="entry name" value="ZF_RING_2"/>
    <property type="match status" value="1"/>
</dbReference>
<evidence type="ECO:0000256" key="13">
    <source>
        <dbReference type="ARBA" id="ARBA00023125"/>
    </source>
</evidence>
<keyword evidence="14 17" id="KW-0234">DNA repair</keyword>
<evidence type="ECO:0000259" key="19">
    <source>
        <dbReference type="PROSITE" id="PS50800"/>
    </source>
</evidence>
<keyword evidence="13 17" id="KW-0238">DNA-binding</keyword>
<evidence type="ECO:0000259" key="18">
    <source>
        <dbReference type="PROSITE" id="PS50089"/>
    </source>
</evidence>
<dbReference type="InterPro" id="IPR001841">
    <property type="entry name" value="Znf_RING"/>
</dbReference>
<dbReference type="EC" id="2.3.2.27" evidence="5 17"/>
<dbReference type="PROSITE" id="PS50800">
    <property type="entry name" value="SAP"/>
    <property type="match status" value="1"/>
</dbReference>
<dbReference type="STRING" id="29833.A0A1E5RCX8"/>
<evidence type="ECO:0000313" key="21">
    <source>
        <dbReference type="Proteomes" id="UP000095358"/>
    </source>
</evidence>
<keyword evidence="8 17" id="KW-0479">Metal-binding</keyword>
<keyword evidence="12 17" id="KW-0862">Zinc</keyword>
<evidence type="ECO:0000256" key="9">
    <source>
        <dbReference type="ARBA" id="ARBA00022763"/>
    </source>
</evidence>
<dbReference type="GO" id="GO:0006513">
    <property type="term" value="P:protein monoubiquitination"/>
    <property type="evidence" value="ECO:0007669"/>
    <property type="project" value="InterPro"/>
</dbReference>
<evidence type="ECO:0000256" key="6">
    <source>
        <dbReference type="ARBA" id="ARBA00015551"/>
    </source>
</evidence>
<keyword evidence="7 17" id="KW-0808">Transferase</keyword>
<comment type="caution">
    <text evidence="20">The sequence shown here is derived from an EMBL/GenBank/DDBJ whole genome shotgun (WGS) entry which is preliminary data.</text>
</comment>
<comment type="catalytic activity">
    <reaction evidence="1 17">
        <text>S-ubiquitinyl-[E2 ubiquitin-conjugating enzyme]-L-cysteine + [acceptor protein]-L-lysine = [E2 ubiquitin-conjugating enzyme]-L-cysteine + N(6)-ubiquitinyl-[acceptor protein]-L-lysine.</text>
        <dbReference type="EC" id="2.3.2.27"/>
    </reaction>
</comment>
<dbReference type="VEuPathDB" id="FungiDB:AWRI3580_g3464"/>
<evidence type="ECO:0000256" key="16">
    <source>
        <dbReference type="PROSITE-ProRule" id="PRU00175"/>
    </source>
</evidence>
<reference evidence="21" key="1">
    <citation type="journal article" date="2016" name="Genome Announc.">
        <title>Genome sequences of three species of Hanseniaspora isolated from spontaneous wine fermentations.</title>
        <authorList>
            <person name="Sternes P.R."/>
            <person name="Lee D."/>
            <person name="Kutyna D.R."/>
            <person name="Borneman A.R."/>
        </authorList>
    </citation>
    <scope>NUCLEOTIDE SEQUENCE [LARGE SCALE GENOMIC DNA]</scope>
    <source>
        <strain evidence="21">AWRI3580</strain>
    </source>
</reference>
<feature type="domain" description="RING-type" evidence="18">
    <location>
        <begin position="26"/>
        <end position="65"/>
    </location>
</feature>
<dbReference type="Gene3D" id="3.30.160.60">
    <property type="entry name" value="Classic Zinc Finger"/>
    <property type="match status" value="1"/>
</dbReference>
<dbReference type="Gene3D" id="3.30.40.10">
    <property type="entry name" value="Zinc/RING finger domain, C3HC4 (zinc finger)"/>
    <property type="match status" value="1"/>
</dbReference>
<dbReference type="SMART" id="SM00184">
    <property type="entry name" value="RING"/>
    <property type="match status" value="1"/>
</dbReference>
<dbReference type="FunFam" id="3.30.40.10:FF:000172">
    <property type="entry name" value="E3 ubiquitin-protein ligase RAD18"/>
    <property type="match status" value="1"/>
</dbReference>
<dbReference type="PANTHER" id="PTHR14134">
    <property type="entry name" value="E3 UBIQUITIN-PROTEIN LIGASE RAD18"/>
    <property type="match status" value="1"/>
</dbReference>
<dbReference type="InterPro" id="IPR039577">
    <property type="entry name" value="Rad18"/>
</dbReference>
<dbReference type="NCBIfam" id="TIGR00599">
    <property type="entry name" value="rad18"/>
    <property type="match status" value="1"/>
</dbReference>
<dbReference type="InterPro" id="IPR004580">
    <property type="entry name" value="Rad18_fungi"/>
</dbReference>
<proteinExistence type="inferred from homology"/>
<dbReference type="InterPro" id="IPR003034">
    <property type="entry name" value="SAP_dom"/>
</dbReference>
<keyword evidence="11 17" id="KW-0833">Ubl conjugation pathway</keyword>
<comment type="subcellular location">
    <subcellularLocation>
        <location evidence="2 17">Nucleus</location>
    </subcellularLocation>
</comment>
<name>A0A1E5RCX8_HANUV</name>
<dbReference type="GO" id="GO:0005634">
    <property type="term" value="C:nucleus"/>
    <property type="evidence" value="ECO:0007669"/>
    <property type="project" value="UniProtKB-SubCell"/>
</dbReference>
<dbReference type="UniPathway" id="UPA00143"/>
<comment type="subunit">
    <text evidence="17">Interacts with E2 UBC2, forming a complex with ubiquitin ligase activity.</text>
</comment>
<gene>
    <name evidence="20" type="ORF">AWRI3580_g3464</name>
</gene>
<sequence>MVENTEKNAKKFNIPVLKDFDSLLHCNICKDILNVPVLTPCNHTYCSRCIRDYLRNCNEKNCPLCLNDLNESSLRSELLLNEICRCYKNEISTIFTSLTKKDLNGDITRTENKNIEIVKPSKPFGIFKPTSQKTSLPSTKKAKNNTNSIIDMFSKKKKQKIGTDDKQNKSKCPICNNEFPLKFLQEEHIDNCLTTSKPGKTEYIDLLDEQSNNIEAKSDNVVDEEVYIGDDSSASINEIKENDYMKSYLQSVLKSSNTGNIYTPLPKLQLHDISTSTLKQNLSRYQLNTQGQKYNLIQRWKQWDVLYTSNFVDNPNPKDIKDLQRELNQWDMLNNKPIIVNSNNSGHNGNESHKVVDVSEMFDNKKINIKDDKFSRHQWEVKNKREYKKLIIVAKRNLLKEKSDNNISVK</sequence>
<dbReference type="InterPro" id="IPR017907">
    <property type="entry name" value="Znf_RING_CS"/>
</dbReference>
<evidence type="ECO:0000256" key="2">
    <source>
        <dbReference type="ARBA" id="ARBA00004123"/>
    </source>
</evidence>
<dbReference type="InterPro" id="IPR013083">
    <property type="entry name" value="Znf_RING/FYVE/PHD"/>
</dbReference>
<feature type="domain" description="SAP" evidence="19">
    <location>
        <begin position="270"/>
        <end position="304"/>
    </location>
</feature>
<dbReference type="PROSITE" id="PS00518">
    <property type="entry name" value="ZF_RING_1"/>
    <property type="match status" value="1"/>
</dbReference>
<dbReference type="GO" id="GO:0003697">
    <property type="term" value="F:single-stranded DNA binding"/>
    <property type="evidence" value="ECO:0007669"/>
    <property type="project" value="UniProtKB-UniRule"/>
</dbReference>
<dbReference type="GO" id="GO:0097505">
    <property type="term" value="C:Rad6-Rad18 complex"/>
    <property type="evidence" value="ECO:0007669"/>
    <property type="project" value="TreeGrafter"/>
</dbReference>
<dbReference type="Proteomes" id="UP000095358">
    <property type="component" value="Unassembled WGS sequence"/>
</dbReference>
<dbReference type="GO" id="GO:0006281">
    <property type="term" value="P:DNA repair"/>
    <property type="evidence" value="ECO:0007669"/>
    <property type="project" value="UniProtKB-KW"/>
</dbReference>
<dbReference type="AlphaFoldDB" id="A0A1E5RCX8"/>
<comment type="similarity">
    <text evidence="4 17">Belongs to the RAD18 family.</text>
</comment>
<dbReference type="PANTHER" id="PTHR14134:SF2">
    <property type="entry name" value="E3 UBIQUITIN-PROTEIN LIGASE RAD18"/>
    <property type="match status" value="1"/>
</dbReference>
<evidence type="ECO:0000256" key="12">
    <source>
        <dbReference type="ARBA" id="ARBA00022833"/>
    </source>
</evidence>
<evidence type="ECO:0000256" key="10">
    <source>
        <dbReference type="ARBA" id="ARBA00022771"/>
    </source>
</evidence>
<dbReference type="InterPro" id="IPR018957">
    <property type="entry name" value="Znf_C3HC4_RING-type"/>
</dbReference>
<evidence type="ECO:0000256" key="15">
    <source>
        <dbReference type="ARBA" id="ARBA00023242"/>
    </source>
</evidence>
<dbReference type="GO" id="GO:0006301">
    <property type="term" value="P:DNA damage tolerance"/>
    <property type="evidence" value="ECO:0007669"/>
    <property type="project" value="InterPro"/>
</dbReference>
<evidence type="ECO:0000256" key="4">
    <source>
        <dbReference type="ARBA" id="ARBA00009506"/>
    </source>
</evidence>
<dbReference type="SUPFAM" id="SSF57850">
    <property type="entry name" value="RING/U-box"/>
    <property type="match status" value="1"/>
</dbReference>
<keyword evidence="15 17" id="KW-0539">Nucleus</keyword>
<keyword evidence="21" id="KW-1185">Reference proteome</keyword>
<evidence type="ECO:0000256" key="17">
    <source>
        <dbReference type="RuleBase" id="RU368093"/>
    </source>
</evidence>
<evidence type="ECO:0000256" key="8">
    <source>
        <dbReference type="ARBA" id="ARBA00022723"/>
    </source>
</evidence>
<evidence type="ECO:0000256" key="14">
    <source>
        <dbReference type="ARBA" id="ARBA00023204"/>
    </source>
</evidence>
<dbReference type="GO" id="GO:0061630">
    <property type="term" value="F:ubiquitin protein ligase activity"/>
    <property type="evidence" value="ECO:0007669"/>
    <property type="project" value="UniProtKB-UniRule"/>
</dbReference>
<evidence type="ECO:0000256" key="1">
    <source>
        <dbReference type="ARBA" id="ARBA00000900"/>
    </source>
</evidence>
<keyword evidence="10 16" id="KW-0863">Zinc-finger</keyword>
<evidence type="ECO:0000256" key="7">
    <source>
        <dbReference type="ARBA" id="ARBA00022679"/>
    </source>
</evidence>
<comment type="pathway">
    <text evidence="3 17">Protein modification; protein ubiquitination.</text>
</comment>
<dbReference type="EMBL" id="LPNN01000007">
    <property type="protein sequence ID" value="OEJ84762.1"/>
    <property type="molecule type" value="Genomic_DNA"/>
</dbReference>
<dbReference type="OrthoDB" id="9049620at2759"/>
<organism evidence="20 21">
    <name type="scientific">Hanseniaspora uvarum</name>
    <name type="common">Yeast</name>
    <name type="synonym">Kloeckera apiculata</name>
    <dbReference type="NCBI Taxonomy" id="29833"/>
    <lineage>
        <taxon>Eukaryota</taxon>
        <taxon>Fungi</taxon>
        <taxon>Dikarya</taxon>
        <taxon>Ascomycota</taxon>
        <taxon>Saccharomycotina</taxon>
        <taxon>Saccharomycetes</taxon>
        <taxon>Saccharomycodales</taxon>
        <taxon>Saccharomycodaceae</taxon>
        <taxon>Hanseniaspora</taxon>
    </lineage>
</organism>
<dbReference type="Pfam" id="PF00097">
    <property type="entry name" value="zf-C3HC4"/>
    <property type="match status" value="1"/>
</dbReference>
<evidence type="ECO:0000256" key="5">
    <source>
        <dbReference type="ARBA" id="ARBA00012483"/>
    </source>
</evidence>
<accession>A0A1E5RCX8</accession>
<dbReference type="GO" id="GO:0008270">
    <property type="term" value="F:zinc ion binding"/>
    <property type="evidence" value="ECO:0007669"/>
    <property type="project" value="UniProtKB-KW"/>
</dbReference>
<evidence type="ECO:0000313" key="20">
    <source>
        <dbReference type="EMBL" id="OEJ84762.1"/>
    </source>
</evidence>